<dbReference type="PANTHER" id="PTHR23086:SF8">
    <property type="entry name" value="PHOSPHATIDYLINOSITOL 5-PHOSPHATE 4-KINASE, ISOFORM A"/>
    <property type="match status" value="1"/>
</dbReference>
<protein>
    <recommendedName>
        <fullName evidence="3">PIPK domain-containing protein</fullName>
    </recommendedName>
</protein>
<dbReference type="GO" id="GO:0046854">
    <property type="term" value="P:phosphatidylinositol phosphate biosynthetic process"/>
    <property type="evidence" value="ECO:0007669"/>
    <property type="project" value="TreeGrafter"/>
</dbReference>
<dbReference type="Gene3D" id="3.30.810.10">
    <property type="entry name" value="2-Layer Sandwich"/>
    <property type="match status" value="1"/>
</dbReference>
<accession>A0A1Q2YEM4</accession>
<dbReference type="SUPFAM" id="SSF56104">
    <property type="entry name" value="SAICAR synthase-like"/>
    <property type="match status" value="1"/>
</dbReference>
<comment type="caution">
    <text evidence="4">The sequence shown here is derived from an EMBL/GenBank/DDBJ whole genome shotgun (WGS) entry which is preliminary data.</text>
</comment>
<dbReference type="PANTHER" id="PTHR23086">
    <property type="entry name" value="PHOSPHATIDYLINOSITOL-4-PHOSPHATE 5-KINASE"/>
    <property type="match status" value="1"/>
</dbReference>
<keyword evidence="1" id="KW-0547">Nucleotide-binding</keyword>
<dbReference type="Gene3D" id="3.30.800.10">
    <property type="entry name" value="Phosphatidylinositol Phosphate Kinase II Beta"/>
    <property type="match status" value="1"/>
</dbReference>
<dbReference type="OrthoDB" id="20783at2759"/>
<feature type="region of interest" description="Disordered" evidence="2">
    <location>
        <begin position="260"/>
        <end position="310"/>
    </location>
</feature>
<feature type="compositionally biased region" description="Polar residues" evidence="2">
    <location>
        <begin position="298"/>
        <end position="310"/>
    </location>
</feature>
<proteinExistence type="predicted"/>
<dbReference type="AlphaFoldDB" id="A0A1Q2YEM4"/>
<evidence type="ECO:0000313" key="4">
    <source>
        <dbReference type="EMBL" id="GAV27843.1"/>
    </source>
</evidence>
<keyword evidence="1" id="KW-0418">Kinase</keyword>
<dbReference type="InterPro" id="IPR027483">
    <property type="entry name" value="PInositol-4-P-4/5-kinase_C_sf"/>
</dbReference>
<dbReference type="InterPro" id="IPR002498">
    <property type="entry name" value="PInositol-4-P-4/5-kinase_core"/>
</dbReference>
<evidence type="ECO:0000313" key="5">
    <source>
        <dbReference type="Proteomes" id="UP000186136"/>
    </source>
</evidence>
<keyword evidence="1" id="KW-0808">Transferase</keyword>
<feature type="domain" description="PIPK" evidence="3">
    <location>
        <begin position="391"/>
        <end position="750"/>
    </location>
</feature>
<dbReference type="SMART" id="SM00330">
    <property type="entry name" value="PIPKc"/>
    <property type="match status" value="1"/>
</dbReference>
<dbReference type="Pfam" id="PF01504">
    <property type="entry name" value="PIP5K"/>
    <property type="match status" value="1"/>
</dbReference>
<name>A0A1Q2YEM4_9ASCO</name>
<dbReference type="InterPro" id="IPR023610">
    <property type="entry name" value="PInositol-4/5-P-5/4-kinase"/>
</dbReference>
<reference evidence="4 5" key="1">
    <citation type="submission" date="2016-08" db="EMBL/GenBank/DDBJ databases">
        <title>Whole genome shotgun sequence of Pichia membranifaciens KS47-1.</title>
        <authorList>
            <person name="Konishi M."/>
            <person name="Ishida M."/>
            <person name="Arakawa T."/>
            <person name="Kato Y."/>
            <person name="Horiuchi J."/>
        </authorList>
    </citation>
    <scope>NUCLEOTIDE SEQUENCE [LARGE SCALE GENOMIC DNA]</scope>
    <source>
        <strain evidence="4 5">KS47-1</strain>
    </source>
</reference>
<dbReference type="InterPro" id="IPR027484">
    <property type="entry name" value="PInositol-4-P-5-kinase_N"/>
</dbReference>
<dbReference type="GO" id="GO:0005524">
    <property type="term" value="F:ATP binding"/>
    <property type="evidence" value="ECO:0007669"/>
    <property type="project" value="UniProtKB-UniRule"/>
</dbReference>
<dbReference type="GO" id="GO:0016308">
    <property type="term" value="F:1-phosphatidylinositol-4-phosphate 5-kinase activity"/>
    <property type="evidence" value="ECO:0007669"/>
    <property type="project" value="TreeGrafter"/>
</dbReference>
<evidence type="ECO:0000256" key="1">
    <source>
        <dbReference type="PROSITE-ProRule" id="PRU00781"/>
    </source>
</evidence>
<organism evidence="4 5">
    <name type="scientific">Pichia membranifaciens</name>
    <dbReference type="NCBI Taxonomy" id="4926"/>
    <lineage>
        <taxon>Eukaryota</taxon>
        <taxon>Fungi</taxon>
        <taxon>Dikarya</taxon>
        <taxon>Ascomycota</taxon>
        <taxon>Saccharomycotina</taxon>
        <taxon>Pichiomycetes</taxon>
        <taxon>Pichiales</taxon>
        <taxon>Pichiaceae</taxon>
        <taxon>Pichia</taxon>
    </lineage>
</organism>
<dbReference type="EMBL" id="BDGI01000047">
    <property type="protein sequence ID" value="GAV27843.1"/>
    <property type="molecule type" value="Genomic_DNA"/>
</dbReference>
<evidence type="ECO:0000259" key="3">
    <source>
        <dbReference type="PROSITE" id="PS51455"/>
    </source>
</evidence>
<keyword evidence="5" id="KW-1185">Reference proteome</keyword>
<dbReference type="Proteomes" id="UP000186136">
    <property type="component" value="Unassembled WGS sequence"/>
</dbReference>
<evidence type="ECO:0000256" key="2">
    <source>
        <dbReference type="SAM" id="MobiDB-lite"/>
    </source>
</evidence>
<dbReference type="PROSITE" id="PS51455">
    <property type="entry name" value="PIPK"/>
    <property type="match status" value="1"/>
</dbReference>
<dbReference type="GO" id="GO:0005886">
    <property type="term" value="C:plasma membrane"/>
    <property type="evidence" value="ECO:0007669"/>
    <property type="project" value="TreeGrafter"/>
</dbReference>
<sequence length="779" mass="87738">MIKSAKAETSIISLISGSPSIRNRHQHQRQKSIVTVSKSSSEGVSTLDGIDTSITSMEESKNSSPINKQYFTAKSRTNNSTSIPTSATASNLPISSQLQDDTALTLSIKTETPDTETLMLSTSGNPQTVDRMGLATPSHSLYASSSVQLPQQSSVTRLSKDENNFKVSIPPPDDSLIHITEDMSTRTSSSDDISSDGNDATDTAFLNSIHSYRVLAKPNSKIGVTNPDRATTEMSSRRHSNIDPLVVMDDEHDRLIPLPHSEPHTSSVAPNKSIQGFKNNTYPRSSTENVLKHRSNKGKSGSLPTANSSSTIKSYADKRAYQSINTIKIPDNYQRTKLAKTSGIDQRENGINDDYAKRHRVAKTSSFMNNPRKKSKMKADNLYNIPGQNISEKHQNYAIVYDLVTGIRFSVSRCAKNPVQITDDQFKQVTKLIFNRQGNTQAPPTKYEFKFKDYAPEVFRDLRRMFNVNQADYLMSLNDEIGVRAVGSSGKSGSSFYYSNDRKFIIKTIHRSEHKHLRRILKDYYNYVKENPNTLLCQFYGLHRLKMATRTGTVKVHVLVMNNLLPPMVNTADCYDLKGSTYGRKTSEKKRLQGSCLKDLNFIESKAAIYLADEKKKQMEKQLKQDVELLKNLNIMDYSLLLGLKFLNRADEELLDETSKRLSQITHQNVPGAHKNSIFDTDGGIRAIDTHGEEMDIVYYIGIIDCLTNYSTLKKLETFFRSLRHKRETISAVPPHEYGDRFLKFIFDHIKSPGDEVIEKKKGFGKFKAFKKFANHHTA</sequence>
<keyword evidence="1" id="KW-0067">ATP-binding</keyword>
<feature type="compositionally biased region" description="Polar residues" evidence="2">
    <location>
        <begin position="264"/>
        <end position="289"/>
    </location>
</feature>
<dbReference type="CDD" id="cd17303">
    <property type="entry name" value="PIPKc_PIP5K_yeast_like"/>
    <property type="match status" value="1"/>
</dbReference>
<gene>
    <name evidence="4" type="ORF">PMKS-001311</name>
</gene>